<protein>
    <submittedName>
        <fullName evidence="1">Uncharacterized protein</fullName>
    </submittedName>
</protein>
<name>A0A9J5W5J9_SOLCO</name>
<gene>
    <name evidence="1" type="ORF">H5410_060487</name>
</gene>
<organism evidence="1 2">
    <name type="scientific">Solanum commersonii</name>
    <name type="common">Commerson's wild potato</name>
    <name type="synonym">Commerson's nightshade</name>
    <dbReference type="NCBI Taxonomy" id="4109"/>
    <lineage>
        <taxon>Eukaryota</taxon>
        <taxon>Viridiplantae</taxon>
        <taxon>Streptophyta</taxon>
        <taxon>Embryophyta</taxon>
        <taxon>Tracheophyta</taxon>
        <taxon>Spermatophyta</taxon>
        <taxon>Magnoliopsida</taxon>
        <taxon>eudicotyledons</taxon>
        <taxon>Gunneridae</taxon>
        <taxon>Pentapetalae</taxon>
        <taxon>asterids</taxon>
        <taxon>lamiids</taxon>
        <taxon>Solanales</taxon>
        <taxon>Solanaceae</taxon>
        <taxon>Solanoideae</taxon>
        <taxon>Solaneae</taxon>
        <taxon>Solanum</taxon>
    </lineage>
</organism>
<evidence type="ECO:0000313" key="2">
    <source>
        <dbReference type="Proteomes" id="UP000824120"/>
    </source>
</evidence>
<dbReference type="OrthoDB" id="1326664at2759"/>
<sequence length="77" mass="8651">MGRDNILAQIGNQKLIASNITEAYTSASGINTKHLMYMEFMNFIQSRQVQGNNPPSYSSAVAKEGNEILKYLIKIKR</sequence>
<dbReference type="Proteomes" id="UP000824120">
    <property type="component" value="Chromosome 12"/>
</dbReference>
<accession>A0A9J5W5J9</accession>
<comment type="caution">
    <text evidence="1">The sequence shown here is derived from an EMBL/GenBank/DDBJ whole genome shotgun (WGS) entry which is preliminary data.</text>
</comment>
<dbReference type="AlphaFoldDB" id="A0A9J5W5J9"/>
<keyword evidence="2" id="KW-1185">Reference proteome</keyword>
<reference evidence="1 2" key="1">
    <citation type="submission" date="2020-09" db="EMBL/GenBank/DDBJ databases">
        <title>De no assembly of potato wild relative species, Solanum commersonii.</title>
        <authorList>
            <person name="Cho K."/>
        </authorList>
    </citation>
    <scope>NUCLEOTIDE SEQUENCE [LARGE SCALE GENOMIC DNA]</scope>
    <source>
        <strain evidence="1">LZ3.2</strain>
        <tissue evidence="1">Leaf</tissue>
    </source>
</reference>
<evidence type="ECO:0000313" key="1">
    <source>
        <dbReference type="EMBL" id="KAG5570721.1"/>
    </source>
</evidence>
<dbReference type="EMBL" id="JACXVP010000012">
    <property type="protein sequence ID" value="KAG5570721.1"/>
    <property type="molecule type" value="Genomic_DNA"/>
</dbReference>
<proteinExistence type="predicted"/>